<dbReference type="GO" id="GO:0016832">
    <property type="term" value="F:aldehyde-lyase activity"/>
    <property type="evidence" value="ECO:0007669"/>
    <property type="project" value="TreeGrafter"/>
</dbReference>
<reference evidence="4" key="1">
    <citation type="submission" date="2018-06" db="EMBL/GenBank/DDBJ databases">
        <authorList>
            <person name="Zhirakovskaya E."/>
        </authorList>
    </citation>
    <scope>NUCLEOTIDE SEQUENCE</scope>
</reference>
<evidence type="ECO:0000259" key="3">
    <source>
        <dbReference type="Pfam" id="PF00596"/>
    </source>
</evidence>
<dbReference type="InterPro" id="IPR050197">
    <property type="entry name" value="Aldolase_class_II_sugar_metab"/>
</dbReference>
<sequence length="220" mass="24426">MVNEGSIKFNCLKKSGQTGIPDTLFLPLNKYRSKLFKAQLIGCYADGVGYGNISVRKSTFLLSRREGAGRKGYNQFYITASGTGRLGILQRKHISLVTSWSYEQNMVECTGEMDASAESLSHAAVYESDSEAGAVIHAHHKGMWDNYLGKFPTSSQGVLYGTPEMAKEIQRIVTTMRAGEAPIIIMGGHKEGILVWGRSLDDAVDTLWDIYQMFLTRKRN</sequence>
<gene>
    <name evidence="4" type="ORF">MNBD_BACTEROID01-1459</name>
</gene>
<evidence type="ECO:0000256" key="1">
    <source>
        <dbReference type="ARBA" id="ARBA00022723"/>
    </source>
</evidence>
<evidence type="ECO:0000313" key="4">
    <source>
        <dbReference type="EMBL" id="VAW20072.1"/>
    </source>
</evidence>
<dbReference type="Pfam" id="PF00596">
    <property type="entry name" value="Aldolase_II"/>
    <property type="match status" value="1"/>
</dbReference>
<dbReference type="GO" id="GO:0005829">
    <property type="term" value="C:cytosol"/>
    <property type="evidence" value="ECO:0007669"/>
    <property type="project" value="TreeGrafter"/>
</dbReference>
<dbReference type="PANTHER" id="PTHR22789">
    <property type="entry name" value="FUCULOSE PHOSPHATE ALDOLASE"/>
    <property type="match status" value="1"/>
</dbReference>
<dbReference type="AlphaFoldDB" id="A0A3B0U0B5"/>
<dbReference type="InterPro" id="IPR036409">
    <property type="entry name" value="Aldolase_II/adducin_N_sf"/>
</dbReference>
<keyword evidence="1" id="KW-0479">Metal-binding</keyword>
<proteinExistence type="predicted"/>
<dbReference type="PANTHER" id="PTHR22789:SF0">
    <property type="entry name" value="3-OXO-TETRONATE 4-PHOSPHATE DECARBOXYLASE-RELATED"/>
    <property type="match status" value="1"/>
</dbReference>
<dbReference type="Gene3D" id="3.40.225.10">
    <property type="entry name" value="Class II aldolase/adducin N-terminal domain"/>
    <property type="match status" value="1"/>
</dbReference>
<accession>A0A3B0U0B5</accession>
<dbReference type="SUPFAM" id="SSF53639">
    <property type="entry name" value="AraD/HMP-PK domain-like"/>
    <property type="match status" value="1"/>
</dbReference>
<dbReference type="GO" id="GO:0019323">
    <property type="term" value="P:pentose catabolic process"/>
    <property type="evidence" value="ECO:0007669"/>
    <property type="project" value="TreeGrafter"/>
</dbReference>
<protein>
    <recommendedName>
        <fullName evidence="3">Class II aldolase/adducin N-terminal domain-containing protein</fullName>
    </recommendedName>
</protein>
<name>A0A3B0U0B5_9ZZZZ</name>
<dbReference type="GO" id="GO:0046872">
    <property type="term" value="F:metal ion binding"/>
    <property type="evidence" value="ECO:0007669"/>
    <property type="project" value="UniProtKB-KW"/>
</dbReference>
<dbReference type="InterPro" id="IPR001303">
    <property type="entry name" value="Aldolase_II/adducin_N"/>
</dbReference>
<organism evidence="4">
    <name type="scientific">hydrothermal vent metagenome</name>
    <dbReference type="NCBI Taxonomy" id="652676"/>
    <lineage>
        <taxon>unclassified sequences</taxon>
        <taxon>metagenomes</taxon>
        <taxon>ecological metagenomes</taxon>
    </lineage>
</organism>
<evidence type="ECO:0000256" key="2">
    <source>
        <dbReference type="ARBA" id="ARBA00023239"/>
    </source>
</evidence>
<feature type="domain" description="Class II aldolase/adducin N-terminal" evidence="3">
    <location>
        <begin position="49"/>
        <end position="208"/>
    </location>
</feature>
<keyword evidence="2" id="KW-0456">Lyase</keyword>
<dbReference type="EMBL" id="UOEP01000112">
    <property type="protein sequence ID" value="VAW20072.1"/>
    <property type="molecule type" value="Genomic_DNA"/>
</dbReference>